<sequence length="173" mass="20467">MEQKNNIVDSSTLSSLEFHTKLSKEQRKTLINWFNKQNIEFQILIFDEQKNQFFKLKNEGIDKKLLSLASYLLAIKHFYDKEQLLKSKNKSQTLNELGGIAKLERIKLKKEKPKQKLQMLLSIHSVILALHNDGYSLRDIKQHLQSKYRKTISHTYLSQYINEYIIKKDAKNV</sequence>
<organism evidence="1 2">
    <name type="scientific">Sulfurimonas denitrificans (strain ATCC 33889 / DSM 1251)</name>
    <name type="common">Thiomicrospira denitrificans (strain ATCC 33889 / DSM 1251)</name>
    <dbReference type="NCBI Taxonomy" id="326298"/>
    <lineage>
        <taxon>Bacteria</taxon>
        <taxon>Pseudomonadati</taxon>
        <taxon>Campylobacterota</taxon>
        <taxon>Epsilonproteobacteria</taxon>
        <taxon>Campylobacterales</taxon>
        <taxon>Sulfurimonadaceae</taxon>
        <taxon>Sulfurimonas</taxon>
    </lineage>
</organism>
<dbReference type="KEGG" id="tdn:Suden_0954"/>
<evidence type="ECO:0000313" key="2">
    <source>
        <dbReference type="Proteomes" id="UP000002714"/>
    </source>
</evidence>
<accession>Q30RZ9</accession>
<reference evidence="1 2" key="1">
    <citation type="journal article" date="2008" name="Appl. Environ. Microbiol.">
        <title>Genome of the epsilonproteobacterial chemolithoautotroph Sulfurimonas denitrificans.</title>
        <authorList>
            <person name="Sievert S.M."/>
            <person name="Scott K.M."/>
            <person name="Klotz M.G."/>
            <person name="Chain P.S.G."/>
            <person name="Hauser L.J."/>
            <person name="Hemp J."/>
            <person name="Huegler M."/>
            <person name="Land M."/>
            <person name="Lapidus A."/>
            <person name="Larimer F.W."/>
            <person name="Lucas S."/>
            <person name="Malfatti S.A."/>
            <person name="Meyer F."/>
            <person name="Paulsen I.T."/>
            <person name="Ren Q."/>
            <person name="Simon J."/>
            <person name="Bailey K."/>
            <person name="Diaz E."/>
            <person name="Fitzpatrick K.A."/>
            <person name="Glover B."/>
            <person name="Gwatney N."/>
            <person name="Korajkic A."/>
            <person name="Long A."/>
            <person name="Mobberley J.M."/>
            <person name="Pantry S.N."/>
            <person name="Pazder G."/>
            <person name="Peterson S."/>
            <person name="Quintanilla J.D."/>
            <person name="Sprinkle R."/>
            <person name="Stephens J."/>
            <person name="Thomas P."/>
            <person name="Vaughn R."/>
            <person name="Weber M.J."/>
            <person name="Wooten L.L."/>
        </authorList>
    </citation>
    <scope>NUCLEOTIDE SEQUENCE [LARGE SCALE GENOMIC DNA]</scope>
    <source>
        <strain evidence="2">ATCC 33889 / DSM 1251</strain>
    </source>
</reference>
<proteinExistence type="predicted"/>
<dbReference type="eggNOG" id="ENOG5031ATD">
    <property type="taxonomic scope" value="Bacteria"/>
</dbReference>
<name>Q30RZ9_SULDN</name>
<dbReference type="RefSeq" id="WP_011372584.1">
    <property type="nucleotide sequence ID" value="NC_007575.1"/>
</dbReference>
<dbReference type="STRING" id="326298.Suden_0954"/>
<dbReference type="EMBL" id="CP000153">
    <property type="protein sequence ID" value="ABB44232.1"/>
    <property type="molecule type" value="Genomic_DNA"/>
</dbReference>
<dbReference type="OrthoDB" id="10017212at2"/>
<dbReference type="HOGENOM" id="CLU_1546790_0_0_7"/>
<gene>
    <name evidence="1" type="ordered locus">Suden_0954</name>
</gene>
<keyword evidence="2" id="KW-1185">Reference proteome</keyword>
<dbReference type="AlphaFoldDB" id="Q30RZ9"/>
<dbReference type="Proteomes" id="UP000002714">
    <property type="component" value="Chromosome"/>
</dbReference>
<protein>
    <submittedName>
        <fullName evidence="1">Uncharacterized protein</fullName>
    </submittedName>
</protein>
<evidence type="ECO:0000313" key="1">
    <source>
        <dbReference type="EMBL" id="ABB44232.1"/>
    </source>
</evidence>